<protein>
    <submittedName>
        <fullName evidence="10">Serine/threonine-protein kinase ICK</fullName>
    </submittedName>
</protein>
<evidence type="ECO:0000256" key="1">
    <source>
        <dbReference type="ARBA" id="ARBA00001946"/>
    </source>
</evidence>
<dbReference type="Gene3D" id="3.40.30.10">
    <property type="entry name" value="Glutaredoxin"/>
    <property type="match status" value="1"/>
</dbReference>
<feature type="compositionally biased region" description="Pro residues" evidence="6">
    <location>
        <begin position="326"/>
        <end position="335"/>
    </location>
</feature>
<feature type="compositionally biased region" description="Polar residues" evidence="6">
    <location>
        <begin position="388"/>
        <end position="400"/>
    </location>
</feature>
<dbReference type="InterPro" id="IPR003080">
    <property type="entry name" value="GST_alpha"/>
</dbReference>
<comment type="cofactor">
    <cofactor evidence="1">
        <name>Mg(2+)</name>
        <dbReference type="ChEBI" id="CHEBI:18420"/>
    </cofactor>
</comment>
<dbReference type="PROSITE" id="PS50011">
    <property type="entry name" value="PROTEIN_KINASE_DOM"/>
    <property type="match status" value="1"/>
</dbReference>
<gene>
    <name evidence="10" type="primary">ICK</name>
    <name evidence="10" type="ORF">WISP_150533</name>
</gene>
<dbReference type="SUPFAM" id="SSF52833">
    <property type="entry name" value="Thioredoxin-like"/>
    <property type="match status" value="1"/>
</dbReference>
<proteinExistence type="inferred from homology"/>
<feature type="domain" description="GST C-terminal" evidence="9">
    <location>
        <begin position="678"/>
        <end position="802"/>
    </location>
</feature>
<dbReference type="PROSITE" id="PS50404">
    <property type="entry name" value="GST_NTER"/>
    <property type="match status" value="1"/>
</dbReference>
<keyword evidence="3 5" id="KW-0547">Nucleotide-binding</keyword>
<dbReference type="InterPro" id="IPR050117">
    <property type="entry name" value="MAPK"/>
</dbReference>
<evidence type="ECO:0000313" key="10">
    <source>
        <dbReference type="EMBL" id="KAJ7403477.1"/>
    </source>
</evidence>
<dbReference type="InterPro" id="IPR036282">
    <property type="entry name" value="Glutathione-S-Trfase_C_sf"/>
</dbReference>
<name>A0ABQ9CPS7_9PASS</name>
<dbReference type="SUPFAM" id="SSF56112">
    <property type="entry name" value="Protein kinase-like (PK-like)"/>
    <property type="match status" value="1"/>
</dbReference>
<dbReference type="SFLD" id="SFLDS00019">
    <property type="entry name" value="Glutathione_Transferase_(cytos"/>
    <property type="match status" value="1"/>
</dbReference>
<keyword evidence="11" id="KW-1185">Reference proteome</keyword>
<dbReference type="Gene3D" id="1.20.1050.10">
    <property type="match status" value="1"/>
</dbReference>
<dbReference type="InterPro" id="IPR011009">
    <property type="entry name" value="Kinase-like_dom_sf"/>
</dbReference>
<dbReference type="PROSITE" id="PS00107">
    <property type="entry name" value="PROTEIN_KINASE_ATP"/>
    <property type="match status" value="1"/>
</dbReference>
<dbReference type="GO" id="GO:0016301">
    <property type="term" value="F:kinase activity"/>
    <property type="evidence" value="ECO:0007669"/>
    <property type="project" value="UniProtKB-KW"/>
</dbReference>
<dbReference type="PANTHER" id="PTHR24055">
    <property type="entry name" value="MITOGEN-ACTIVATED PROTEIN KINASE"/>
    <property type="match status" value="1"/>
</dbReference>
<dbReference type="InterPro" id="IPR036249">
    <property type="entry name" value="Thioredoxin-like_sf"/>
</dbReference>
<feature type="compositionally biased region" description="Polar residues" evidence="6">
    <location>
        <begin position="469"/>
        <end position="486"/>
    </location>
</feature>
<feature type="region of interest" description="Disordered" evidence="6">
    <location>
        <begin position="321"/>
        <end position="351"/>
    </location>
</feature>
<dbReference type="PROSITE" id="PS50405">
    <property type="entry name" value="GST_CTER"/>
    <property type="match status" value="1"/>
</dbReference>
<dbReference type="InterPro" id="IPR000719">
    <property type="entry name" value="Prot_kinase_dom"/>
</dbReference>
<dbReference type="InterPro" id="IPR017441">
    <property type="entry name" value="Protein_kinase_ATP_BS"/>
</dbReference>
<organism evidence="10 11">
    <name type="scientific">Willisornis vidua</name>
    <name type="common">Xingu scale-backed antbird</name>
    <dbReference type="NCBI Taxonomy" id="1566151"/>
    <lineage>
        <taxon>Eukaryota</taxon>
        <taxon>Metazoa</taxon>
        <taxon>Chordata</taxon>
        <taxon>Craniata</taxon>
        <taxon>Vertebrata</taxon>
        <taxon>Euteleostomi</taxon>
        <taxon>Archelosauria</taxon>
        <taxon>Archosauria</taxon>
        <taxon>Dinosauria</taxon>
        <taxon>Saurischia</taxon>
        <taxon>Theropoda</taxon>
        <taxon>Coelurosauria</taxon>
        <taxon>Aves</taxon>
        <taxon>Neognathae</taxon>
        <taxon>Neoaves</taxon>
        <taxon>Telluraves</taxon>
        <taxon>Australaves</taxon>
        <taxon>Passeriformes</taxon>
        <taxon>Thamnophilidae</taxon>
        <taxon>Willisornis</taxon>
    </lineage>
</organism>
<feature type="domain" description="GST N-terminal" evidence="8">
    <location>
        <begin position="596"/>
        <end position="676"/>
    </location>
</feature>
<dbReference type="EMBL" id="WHWB01034834">
    <property type="protein sequence ID" value="KAJ7403477.1"/>
    <property type="molecule type" value="Genomic_DNA"/>
</dbReference>
<dbReference type="InterPro" id="IPR010987">
    <property type="entry name" value="Glutathione-S-Trfase_C-like"/>
</dbReference>
<dbReference type="PRINTS" id="PR01266">
    <property type="entry name" value="GSTRNSFRASEA"/>
</dbReference>
<accession>A0ABQ9CPS7</accession>
<dbReference type="Proteomes" id="UP001145742">
    <property type="component" value="Unassembled WGS sequence"/>
</dbReference>
<dbReference type="CDD" id="cd03077">
    <property type="entry name" value="GST_N_Alpha"/>
    <property type="match status" value="1"/>
</dbReference>
<keyword evidence="10" id="KW-0808">Transferase</keyword>
<dbReference type="SFLD" id="SFLDG01205">
    <property type="entry name" value="AMPS.1"/>
    <property type="match status" value="1"/>
</dbReference>
<dbReference type="InterPro" id="IPR040079">
    <property type="entry name" value="Glutathione_S-Trfase"/>
</dbReference>
<dbReference type="Pfam" id="PF00069">
    <property type="entry name" value="Pkinase"/>
    <property type="match status" value="1"/>
</dbReference>
<feature type="binding site" evidence="5">
    <location>
        <position position="49"/>
    </location>
    <ligand>
        <name>ATP</name>
        <dbReference type="ChEBI" id="CHEBI:30616"/>
    </ligand>
</feature>
<reference evidence="10" key="1">
    <citation type="submission" date="2019-10" db="EMBL/GenBank/DDBJ databases">
        <authorList>
            <person name="Soares A.E.R."/>
            <person name="Aleixo A."/>
            <person name="Schneider P."/>
            <person name="Miyaki C.Y."/>
            <person name="Schneider M.P."/>
            <person name="Mello C."/>
            <person name="Vasconcelos A.T.R."/>
        </authorList>
    </citation>
    <scope>NUCLEOTIDE SEQUENCE</scope>
    <source>
        <tissue evidence="10">Muscle</tissue>
    </source>
</reference>
<comment type="caution">
    <text evidence="10">The sequence shown here is derived from an EMBL/GenBank/DDBJ whole genome shotgun (WGS) entry which is preliminary data.</text>
</comment>
<feature type="region of interest" description="Disordered" evidence="6">
    <location>
        <begin position="466"/>
        <end position="486"/>
    </location>
</feature>
<evidence type="ECO:0000256" key="5">
    <source>
        <dbReference type="PROSITE-ProRule" id="PRU10141"/>
    </source>
</evidence>
<dbReference type="InterPro" id="IPR008271">
    <property type="entry name" value="Ser/Thr_kinase_AS"/>
</dbReference>
<evidence type="ECO:0000256" key="2">
    <source>
        <dbReference type="ARBA" id="ARBA00011055"/>
    </source>
</evidence>
<evidence type="ECO:0000256" key="4">
    <source>
        <dbReference type="ARBA" id="ARBA00022840"/>
    </source>
</evidence>
<dbReference type="Pfam" id="PF14497">
    <property type="entry name" value="GST_C_3"/>
    <property type="match status" value="1"/>
</dbReference>
<feature type="region of interest" description="Disordered" evidence="6">
    <location>
        <begin position="388"/>
        <end position="414"/>
    </location>
</feature>
<evidence type="ECO:0000259" key="7">
    <source>
        <dbReference type="PROSITE" id="PS50011"/>
    </source>
</evidence>
<dbReference type="InterPro" id="IPR004046">
    <property type="entry name" value="GST_C"/>
</dbReference>
<dbReference type="SUPFAM" id="SSF47616">
    <property type="entry name" value="GST C-terminal domain-like"/>
    <property type="match status" value="1"/>
</dbReference>
<dbReference type="InterPro" id="IPR004045">
    <property type="entry name" value="Glutathione_S-Trfase_N"/>
</dbReference>
<sequence length="822" mass="93583">MAMQGPCELLPAVAFGSRYTTIRQLGDGTYGSVLLGRSIESGELIAIKKMKRKFYSWEECMNLREVKSLKKLNHANVVKLKEVIRENDHLYFVFEYMKENLYQLMKERNKLFPESTVRNIMYQILQGLAFIHKHGFFHRDLKPENLLCMGPELVKIADFGLAREIRSRPPYTDYVSTRWYRAPEVLLRSTSYSSPIDIWAVGCIMAEVYTLRPLFPGASEIDTIFKICQVLGTPKKNDWPEGYQLSASMNFRWPQCVPNNLKTLIPNASSEAVQLMRDMLQWDPKKRPTASQALRYPYFQVGHVLGVQELGKPKELHNKSSLHIKPVPPVQPPLKPHARISSRPFQQSQSSQHLVYPYKTDNSGAEHSNCLQEDKSNQVLLPAIHNKVPQQKTSSGSENINGELKPKPRRRWGHLPRTLKSSEDWDDLEDLDFTSSIIRMDLKNKRQNEETLFRFESILDLKPSDAVGSGTSARTSHATFSRQDTPTLQVSAAKQHYLRHSRYLPGINTRNSIVSTSNKEFVPSNPWPSSGLSGKTSGLGGSTNRMNSGPIGSSGVTSGYVPSFLKKEVGSAEQRVQIGPVVDPSSGNRKFEVMSRKPKLYYFNGRGKMEPIRWLLAAAGVEFEEEFLETRDQYEKLLQDGSLLFQQVPMVEIDGMRMVQTRAILSYIAAKHNLYGKDLKERALIDMYVGGTEDLMGFILMFPFLSAEDKEKQRAFIVQKATGRYFPAYEKVLKDHGQDFLVGNSFSWADVHLLEAILMVEEKKSDVLSGFPQLQAFKARISSIPTIKKFLEPGSQRKPVPDDKYVETVRRVLRMYYDVKAN</sequence>
<dbReference type="SFLD" id="SFLDG00363">
    <property type="entry name" value="AMPS_(cytGST):_Alpha-__Mu-__Pi"/>
    <property type="match status" value="1"/>
</dbReference>
<evidence type="ECO:0000256" key="3">
    <source>
        <dbReference type="ARBA" id="ARBA00022741"/>
    </source>
</evidence>
<dbReference type="Gene3D" id="3.30.200.20">
    <property type="entry name" value="Phosphorylase Kinase, domain 1"/>
    <property type="match status" value="1"/>
</dbReference>
<dbReference type="CDD" id="cd07830">
    <property type="entry name" value="STKc_MAK_like"/>
    <property type="match status" value="1"/>
</dbReference>
<keyword evidence="10" id="KW-0418">Kinase</keyword>
<feature type="domain" description="Protein kinase" evidence="7">
    <location>
        <begin position="19"/>
        <end position="299"/>
    </location>
</feature>
<comment type="similarity">
    <text evidence="2">Belongs to the GST superfamily. Alpha family.</text>
</comment>
<evidence type="ECO:0000256" key="6">
    <source>
        <dbReference type="SAM" id="MobiDB-lite"/>
    </source>
</evidence>
<evidence type="ECO:0000313" key="11">
    <source>
        <dbReference type="Proteomes" id="UP001145742"/>
    </source>
</evidence>
<keyword evidence="4 5" id="KW-0067">ATP-binding</keyword>
<dbReference type="SMART" id="SM00220">
    <property type="entry name" value="S_TKc"/>
    <property type="match status" value="1"/>
</dbReference>
<evidence type="ECO:0000259" key="9">
    <source>
        <dbReference type="PROSITE" id="PS50405"/>
    </source>
</evidence>
<evidence type="ECO:0000259" key="8">
    <source>
        <dbReference type="PROSITE" id="PS50404"/>
    </source>
</evidence>
<dbReference type="CDD" id="cd03208">
    <property type="entry name" value="GST_C_Alpha"/>
    <property type="match status" value="1"/>
</dbReference>
<dbReference type="Gene3D" id="1.10.510.10">
    <property type="entry name" value="Transferase(Phosphotransferase) domain 1"/>
    <property type="match status" value="1"/>
</dbReference>
<dbReference type="PROSITE" id="PS00108">
    <property type="entry name" value="PROTEIN_KINASE_ST"/>
    <property type="match status" value="1"/>
</dbReference>
<dbReference type="Pfam" id="PF02798">
    <property type="entry name" value="GST_N"/>
    <property type="match status" value="1"/>
</dbReference>